<organism evidence="1 3">
    <name type="scientific">Rhizophagus clarus</name>
    <dbReference type="NCBI Taxonomy" id="94130"/>
    <lineage>
        <taxon>Eukaryota</taxon>
        <taxon>Fungi</taxon>
        <taxon>Fungi incertae sedis</taxon>
        <taxon>Mucoromycota</taxon>
        <taxon>Glomeromycotina</taxon>
        <taxon>Glomeromycetes</taxon>
        <taxon>Glomerales</taxon>
        <taxon>Glomeraceae</taxon>
        <taxon>Rhizophagus</taxon>
    </lineage>
</organism>
<proteinExistence type="predicted"/>
<accession>A0A2Z6S3B8</accession>
<evidence type="ECO:0008006" key="4">
    <source>
        <dbReference type="Google" id="ProtNLM"/>
    </source>
</evidence>
<dbReference type="AlphaFoldDB" id="A0A2Z6S3B8"/>
<reference evidence="2" key="2">
    <citation type="submission" date="2019-10" db="EMBL/GenBank/DDBJ databases">
        <title>Conservation and host-specific expression of non-tandemly repeated heterogenous ribosome RNA gene in arbuscular mycorrhizal fungi.</title>
        <authorList>
            <person name="Maeda T."/>
            <person name="Kobayashi Y."/>
            <person name="Nakagawa T."/>
            <person name="Ezawa T."/>
            <person name="Yamaguchi K."/>
            <person name="Bino T."/>
            <person name="Nishimoto Y."/>
            <person name="Shigenobu S."/>
            <person name="Kawaguchi M."/>
        </authorList>
    </citation>
    <scope>NUCLEOTIDE SEQUENCE</scope>
    <source>
        <strain evidence="2">HR1</strain>
    </source>
</reference>
<dbReference type="EMBL" id="BEXD01004260">
    <property type="protein sequence ID" value="GBC08961.1"/>
    <property type="molecule type" value="Genomic_DNA"/>
</dbReference>
<dbReference type="OrthoDB" id="2316671at2759"/>
<protein>
    <recommendedName>
        <fullName evidence="4">F-box domain-containing protein</fullName>
    </recommendedName>
</protein>
<evidence type="ECO:0000313" key="1">
    <source>
        <dbReference type="EMBL" id="GBC08961.1"/>
    </source>
</evidence>
<name>A0A2Z6S3B8_9GLOM</name>
<gene>
    <name evidence="2" type="ORF">RCL2_000142500</name>
    <name evidence="1" type="ORF">RclHR1_08500006</name>
</gene>
<reference evidence="1 3" key="1">
    <citation type="submission" date="2017-11" db="EMBL/GenBank/DDBJ databases">
        <title>The genome of Rhizophagus clarus HR1 reveals common genetic basis of auxotrophy among arbuscular mycorrhizal fungi.</title>
        <authorList>
            <person name="Kobayashi Y."/>
        </authorList>
    </citation>
    <scope>NUCLEOTIDE SEQUENCE [LARGE SCALE GENOMIC DNA]</scope>
    <source>
        <strain evidence="1 3">HR1</strain>
    </source>
</reference>
<dbReference type="Proteomes" id="UP000615446">
    <property type="component" value="Unassembled WGS sequence"/>
</dbReference>
<evidence type="ECO:0000313" key="3">
    <source>
        <dbReference type="Proteomes" id="UP000247702"/>
    </source>
</evidence>
<keyword evidence="3" id="KW-1185">Reference proteome</keyword>
<dbReference type="Proteomes" id="UP000247702">
    <property type="component" value="Unassembled WGS sequence"/>
</dbReference>
<comment type="caution">
    <text evidence="1">The sequence shown here is derived from an EMBL/GenBank/DDBJ whole genome shotgun (WGS) entry which is preliminary data.</text>
</comment>
<evidence type="ECO:0000313" key="2">
    <source>
        <dbReference type="EMBL" id="GES73919.1"/>
    </source>
</evidence>
<dbReference type="EMBL" id="BLAL01000011">
    <property type="protein sequence ID" value="GES73919.1"/>
    <property type="molecule type" value="Genomic_DNA"/>
</dbReference>
<sequence>MLDLFNKLFFLAKPFKLKSLFINEILEVKPLELLLQSIGDYLENFGLSPLHNTSLFLQQQLLKLTTRYCKNIAFLDFCGFESQIANQIFNLIKNIEHNLNYLSIDLKSENNKTEFSSITLQYLGQILPSKFEYLNLGK</sequence>